<gene>
    <name evidence="3" type="ORF">P7H00_10865</name>
</gene>
<feature type="domain" description="Transposase IS204/IS1001/IS1096/IS1165 zinc-finger" evidence="2">
    <location>
        <begin position="56"/>
        <end position="102"/>
    </location>
</feature>
<dbReference type="PANTHER" id="PTHR33498">
    <property type="entry name" value="TRANSPOSASE FOR INSERTION SEQUENCE ELEMENT IS1557"/>
    <property type="match status" value="1"/>
</dbReference>
<feature type="domain" description="Transposase IS204/IS1001/IS1096/IS1165 DDE" evidence="1">
    <location>
        <begin position="174"/>
        <end position="428"/>
    </location>
</feature>
<sequence length="439" mass="51842">MSIPNSIKIKDEFLDASIKLILNIKDQNIFFSKYAVTKERVQDHCSTVYTGILTYQPPKCACCGFDSVVRHSYKKSDIQLIKVQENYSYLRLYKQRFLCKNCGTTFTAKTYYVDENCYISKPLKFAIAVALKEKKSMKDIATEYGVSSKTVERILHSFYKEPQLNTHFLPKHLLIDEFKGTSDCEGAMCFIISDSDTGKIFDILDDRRNFKIERYFMRFPLKVRQKVAHIVMDMNGAYGSIISKIFPKVKISIDRFHIIQQINRALNTQRIKTMKSLNRNDSEEMKDYRKLKKYWKTLLKNNKNIDYTSYKQFPLFNKKLLTESEVLDHLLSIDTTLKESYEIYQELLYHYDKRDHKAFFASIENLPCTLDEQFKKSICYLIKHKTSIKHSFLYPYSNGKIEGKNNLIKVIKRIAFGFRTFRTLKMRIFIQQDLFTIIK</sequence>
<comment type="caution">
    <text evidence="3">The sequence shown here is derived from an EMBL/GenBank/DDBJ whole genome shotgun (WGS) entry which is preliminary data.</text>
</comment>
<dbReference type="InterPro" id="IPR029261">
    <property type="entry name" value="Transposase_Znf"/>
</dbReference>
<dbReference type="EMBL" id="JARQAI010000017">
    <property type="protein sequence ID" value="MDT2737612.1"/>
    <property type="molecule type" value="Genomic_DNA"/>
</dbReference>
<dbReference type="Pfam" id="PF14690">
    <property type="entry name" value="Zn_ribbon_ISL3"/>
    <property type="match status" value="1"/>
</dbReference>
<dbReference type="RefSeq" id="WP_311797251.1">
    <property type="nucleotide sequence ID" value="NZ_JARQAI010000017.1"/>
</dbReference>
<dbReference type="Pfam" id="PF01610">
    <property type="entry name" value="DDE_Tnp_ISL3"/>
    <property type="match status" value="1"/>
</dbReference>
<reference evidence="3" key="1">
    <citation type="submission" date="2023-03" db="EMBL/GenBank/DDBJ databases">
        <authorList>
            <person name="Shen W."/>
            <person name="Cai J."/>
        </authorList>
    </citation>
    <scope>NUCLEOTIDE SEQUENCE</scope>
    <source>
        <strain evidence="3">P69-2</strain>
    </source>
</reference>
<protein>
    <submittedName>
        <fullName evidence="3">ISL3 family transposase</fullName>
    </submittedName>
</protein>
<evidence type="ECO:0000313" key="3">
    <source>
        <dbReference type="EMBL" id="MDT2737612.1"/>
    </source>
</evidence>
<dbReference type="NCBIfam" id="NF033550">
    <property type="entry name" value="transpos_ISL3"/>
    <property type="match status" value="1"/>
</dbReference>
<name>A0AAE4L6X5_9ENTE</name>
<evidence type="ECO:0000259" key="2">
    <source>
        <dbReference type="Pfam" id="PF14690"/>
    </source>
</evidence>
<evidence type="ECO:0000259" key="1">
    <source>
        <dbReference type="Pfam" id="PF01610"/>
    </source>
</evidence>
<organism evidence="3 4">
    <name type="scientific">Enterococcus pseudoavium</name>
    <dbReference type="NCBI Taxonomy" id="44007"/>
    <lineage>
        <taxon>Bacteria</taxon>
        <taxon>Bacillati</taxon>
        <taxon>Bacillota</taxon>
        <taxon>Bacilli</taxon>
        <taxon>Lactobacillales</taxon>
        <taxon>Enterococcaceae</taxon>
        <taxon>Enterococcus</taxon>
    </lineage>
</organism>
<dbReference type="InterPro" id="IPR047951">
    <property type="entry name" value="Transpos_ISL3"/>
</dbReference>
<dbReference type="PANTHER" id="PTHR33498:SF1">
    <property type="entry name" value="TRANSPOSASE FOR INSERTION SEQUENCE ELEMENT IS1557"/>
    <property type="match status" value="1"/>
</dbReference>
<dbReference type="InterPro" id="IPR002560">
    <property type="entry name" value="Transposase_DDE"/>
</dbReference>
<accession>A0AAE4L6X5</accession>
<dbReference type="Proteomes" id="UP001180842">
    <property type="component" value="Unassembled WGS sequence"/>
</dbReference>
<dbReference type="AlphaFoldDB" id="A0AAE4L6X5"/>
<evidence type="ECO:0000313" key="4">
    <source>
        <dbReference type="Proteomes" id="UP001180842"/>
    </source>
</evidence>
<proteinExistence type="predicted"/>